<name>A0A2H0NGZ5_9BACT</name>
<dbReference type="SUPFAM" id="SSF82771">
    <property type="entry name" value="GIY-YIG endonuclease"/>
    <property type="match status" value="1"/>
</dbReference>
<dbReference type="PROSITE" id="PS50164">
    <property type="entry name" value="GIY_YIG"/>
    <property type="match status" value="1"/>
</dbReference>
<organism evidence="2 3">
    <name type="scientific">Candidatus Gottesmanbacteria bacterium CG11_big_fil_rev_8_21_14_0_20_37_11</name>
    <dbReference type="NCBI Taxonomy" id="1974575"/>
    <lineage>
        <taxon>Bacteria</taxon>
        <taxon>Candidatus Gottesmaniibacteriota</taxon>
    </lineage>
</organism>
<gene>
    <name evidence="2" type="ORF">COV53_04355</name>
</gene>
<dbReference type="EMBL" id="PCWS01000095">
    <property type="protein sequence ID" value="PIR08169.1"/>
    <property type="molecule type" value="Genomic_DNA"/>
</dbReference>
<accession>A0A2H0NGZ5</accession>
<sequence length="42" mass="5027">MYFVYLLKLSNNSIYTGSTPNIKIRIREHQRGDVNQLRIFVQ</sequence>
<dbReference type="InterPro" id="IPR035901">
    <property type="entry name" value="GIY-YIG_endonuc_sf"/>
</dbReference>
<comment type="caution">
    <text evidence="2">The sequence shown here is derived from an EMBL/GenBank/DDBJ whole genome shotgun (WGS) entry which is preliminary data.</text>
</comment>
<dbReference type="Gene3D" id="3.40.1440.10">
    <property type="entry name" value="GIY-YIG endonuclease"/>
    <property type="match status" value="1"/>
</dbReference>
<evidence type="ECO:0000313" key="2">
    <source>
        <dbReference type="EMBL" id="PIR08169.1"/>
    </source>
</evidence>
<proteinExistence type="predicted"/>
<feature type="domain" description="GIY-YIG" evidence="1">
    <location>
        <begin position="1"/>
        <end position="42"/>
    </location>
</feature>
<dbReference type="Pfam" id="PF01541">
    <property type="entry name" value="GIY-YIG"/>
    <property type="match status" value="1"/>
</dbReference>
<dbReference type="AlphaFoldDB" id="A0A2H0NGZ5"/>
<dbReference type="Proteomes" id="UP000230707">
    <property type="component" value="Unassembled WGS sequence"/>
</dbReference>
<protein>
    <recommendedName>
        <fullName evidence="1">GIY-YIG domain-containing protein</fullName>
    </recommendedName>
</protein>
<dbReference type="InterPro" id="IPR000305">
    <property type="entry name" value="GIY-YIG_endonuc"/>
</dbReference>
<evidence type="ECO:0000313" key="3">
    <source>
        <dbReference type="Proteomes" id="UP000230707"/>
    </source>
</evidence>
<evidence type="ECO:0000259" key="1">
    <source>
        <dbReference type="PROSITE" id="PS50164"/>
    </source>
</evidence>
<reference evidence="2 3" key="1">
    <citation type="submission" date="2017-09" db="EMBL/GenBank/DDBJ databases">
        <title>Depth-based differentiation of microbial function through sediment-hosted aquifers and enrichment of novel symbionts in the deep terrestrial subsurface.</title>
        <authorList>
            <person name="Probst A.J."/>
            <person name="Ladd B."/>
            <person name="Jarett J.K."/>
            <person name="Geller-Mcgrath D.E."/>
            <person name="Sieber C.M."/>
            <person name="Emerson J.B."/>
            <person name="Anantharaman K."/>
            <person name="Thomas B.C."/>
            <person name="Malmstrom R."/>
            <person name="Stieglmeier M."/>
            <person name="Klingl A."/>
            <person name="Woyke T."/>
            <person name="Ryan C.M."/>
            <person name="Banfield J.F."/>
        </authorList>
    </citation>
    <scope>NUCLEOTIDE SEQUENCE [LARGE SCALE GENOMIC DNA]</scope>
    <source>
        <strain evidence="2">CG11_big_fil_rev_8_21_14_0_20_37_11</strain>
    </source>
</reference>